<accession>A0A917LST0</accession>
<proteinExistence type="predicted"/>
<dbReference type="Proteomes" id="UP000627715">
    <property type="component" value="Unassembled WGS sequence"/>
</dbReference>
<reference evidence="1" key="2">
    <citation type="submission" date="2020-09" db="EMBL/GenBank/DDBJ databases">
        <authorList>
            <person name="Sun Q."/>
            <person name="Zhou Y."/>
        </authorList>
    </citation>
    <scope>NUCLEOTIDE SEQUENCE</scope>
    <source>
        <strain evidence="1">CGMCC 1.15425</strain>
    </source>
</reference>
<dbReference type="AlphaFoldDB" id="A0A917LST0"/>
<dbReference type="EMBL" id="BMIY01000004">
    <property type="protein sequence ID" value="GGG55299.1"/>
    <property type="molecule type" value="Genomic_DNA"/>
</dbReference>
<gene>
    <name evidence="1" type="ORF">GCM10011403_10500</name>
</gene>
<protein>
    <submittedName>
        <fullName evidence="1">Uncharacterized protein</fullName>
    </submittedName>
</protein>
<reference evidence="1" key="1">
    <citation type="journal article" date="2014" name="Int. J. Syst. Evol. Microbiol.">
        <title>Complete genome sequence of Corynebacterium casei LMG S-19264T (=DSM 44701T), isolated from a smear-ripened cheese.</title>
        <authorList>
            <consortium name="US DOE Joint Genome Institute (JGI-PGF)"/>
            <person name="Walter F."/>
            <person name="Albersmeier A."/>
            <person name="Kalinowski J."/>
            <person name="Ruckert C."/>
        </authorList>
    </citation>
    <scope>NUCLEOTIDE SEQUENCE</scope>
    <source>
        <strain evidence="1">CGMCC 1.15425</strain>
    </source>
</reference>
<name>A0A917LST0_9GAMM</name>
<evidence type="ECO:0000313" key="1">
    <source>
        <dbReference type="EMBL" id="GGG55299.1"/>
    </source>
</evidence>
<evidence type="ECO:0000313" key="2">
    <source>
        <dbReference type="Proteomes" id="UP000627715"/>
    </source>
</evidence>
<keyword evidence="2" id="KW-1185">Reference proteome</keyword>
<organism evidence="1 2">
    <name type="scientific">Pseudohongiella nitratireducens</name>
    <dbReference type="NCBI Taxonomy" id="1768907"/>
    <lineage>
        <taxon>Bacteria</taxon>
        <taxon>Pseudomonadati</taxon>
        <taxon>Pseudomonadota</taxon>
        <taxon>Gammaproteobacteria</taxon>
        <taxon>Pseudomonadales</taxon>
        <taxon>Pseudohongiellaceae</taxon>
        <taxon>Pseudohongiella</taxon>
    </lineage>
</organism>
<comment type="caution">
    <text evidence="1">The sequence shown here is derived from an EMBL/GenBank/DDBJ whole genome shotgun (WGS) entry which is preliminary data.</text>
</comment>
<sequence>MLFVFAVALVYQKVGNMTATDGIAGQGVEIGAKACHTVTLQFQVDSRGAFTASLLLLLQHCGECDVVYINKQSEHMDFQSLPLAGDFHAADKAAAELRKP</sequence>